<reference evidence="2" key="2">
    <citation type="journal article" date="2015" name="Data Brief">
        <title>Shoot transcriptome of the giant reed, Arundo donax.</title>
        <authorList>
            <person name="Barrero R.A."/>
            <person name="Guerrero F.D."/>
            <person name="Moolhuijzen P."/>
            <person name="Goolsby J.A."/>
            <person name="Tidwell J."/>
            <person name="Bellgard S.E."/>
            <person name="Bellgard M.I."/>
        </authorList>
    </citation>
    <scope>NUCLEOTIDE SEQUENCE</scope>
    <source>
        <tissue evidence="2">Shoot tissue taken approximately 20 cm above the soil surface</tissue>
    </source>
</reference>
<proteinExistence type="predicted"/>
<feature type="compositionally biased region" description="Basic residues" evidence="1">
    <location>
        <begin position="13"/>
        <end position="24"/>
    </location>
</feature>
<dbReference type="EMBL" id="GBRH01217710">
    <property type="protein sequence ID" value="JAD80185.1"/>
    <property type="molecule type" value="Transcribed_RNA"/>
</dbReference>
<organism evidence="2">
    <name type="scientific">Arundo donax</name>
    <name type="common">Giant reed</name>
    <name type="synonym">Donax arundinaceus</name>
    <dbReference type="NCBI Taxonomy" id="35708"/>
    <lineage>
        <taxon>Eukaryota</taxon>
        <taxon>Viridiplantae</taxon>
        <taxon>Streptophyta</taxon>
        <taxon>Embryophyta</taxon>
        <taxon>Tracheophyta</taxon>
        <taxon>Spermatophyta</taxon>
        <taxon>Magnoliopsida</taxon>
        <taxon>Liliopsida</taxon>
        <taxon>Poales</taxon>
        <taxon>Poaceae</taxon>
        <taxon>PACMAD clade</taxon>
        <taxon>Arundinoideae</taxon>
        <taxon>Arundineae</taxon>
        <taxon>Arundo</taxon>
    </lineage>
</organism>
<name>A0A0A9PYL3_ARUDO</name>
<dbReference type="AlphaFoldDB" id="A0A0A9PYL3"/>
<accession>A0A0A9PYL3</accession>
<feature type="compositionally biased region" description="Polar residues" evidence="1">
    <location>
        <begin position="39"/>
        <end position="49"/>
    </location>
</feature>
<protein>
    <submittedName>
        <fullName evidence="2">Uncharacterized protein</fullName>
    </submittedName>
</protein>
<evidence type="ECO:0000256" key="1">
    <source>
        <dbReference type="SAM" id="MobiDB-lite"/>
    </source>
</evidence>
<reference evidence="2" key="1">
    <citation type="submission" date="2014-09" db="EMBL/GenBank/DDBJ databases">
        <authorList>
            <person name="Magalhaes I.L.F."/>
            <person name="Oliveira U."/>
            <person name="Santos F.R."/>
            <person name="Vidigal T.H.D.A."/>
            <person name="Brescovit A.D."/>
            <person name="Santos A.J."/>
        </authorList>
    </citation>
    <scope>NUCLEOTIDE SEQUENCE</scope>
    <source>
        <tissue evidence="2">Shoot tissue taken approximately 20 cm above the soil surface</tissue>
    </source>
</reference>
<feature type="region of interest" description="Disordered" evidence="1">
    <location>
        <begin position="13"/>
        <end position="49"/>
    </location>
</feature>
<evidence type="ECO:0000313" key="2">
    <source>
        <dbReference type="EMBL" id="JAD80185.1"/>
    </source>
</evidence>
<sequence>MLTNEQTINVWASHRKQHKHHSKTSNRIICSDSGRLAGQTENMPQKLSS</sequence>